<feature type="compositionally biased region" description="Basic and acidic residues" evidence="1">
    <location>
        <begin position="34"/>
        <end position="48"/>
    </location>
</feature>
<sequence>MPRVKNGPNLVVEHGTAHQPTVPHRLPPSEGQDAEQKRGTVDKRKDSPSPDATQTLLQTGNKAARGILSGTCPCRCMSAPRRPRTTMLKKEAGQST</sequence>
<organism evidence="2 3">
    <name type="scientific">Fusarium kuroshium</name>
    <dbReference type="NCBI Taxonomy" id="2010991"/>
    <lineage>
        <taxon>Eukaryota</taxon>
        <taxon>Fungi</taxon>
        <taxon>Dikarya</taxon>
        <taxon>Ascomycota</taxon>
        <taxon>Pezizomycotina</taxon>
        <taxon>Sordariomycetes</taxon>
        <taxon>Hypocreomycetidae</taxon>
        <taxon>Hypocreales</taxon>
        <taxon>Nectriaceae</taxon>
        <taxon>Fusarium</taxon>
        <taxon>Fusarium solani species complex</taxon>
    </lineage>
</organism>
<comment type="caution">
    <text evidence="2">The sequence shown here is derived from an EMBL/GenBank/DDBJ whole genome shotgun (WGS) entry which is preliminary data.</text>
</comment>
<evidence type="ECO:0000256" key="1">
    <source>
        <dbReference type="SAM" id="MobiDB-lite"/>
    </source>
</evidence>
<accession>A0A3M2S7N5</accession>
<dbReference type="EMBL" id="NKUJ01000105">
    <property type="protein sequence ID" value="RMJ13577.1"/>
    <property type="molecule type" value="Genomic_DNA"/>
</dbReference>
<feature type="compositionally biased region" description="Polar residues" evidence="1">
    <location>
        <begin position="50"/>
        <end position="60"/>
    </location>
</feature>
<dbReference type="AlphaFoldDB" id="A0A3M2S7N5"/>
<gene>
    <name evidence="2" type="ORF">CDV36_006772</name>
</gene>
<protein>
    <submittedName>
        <fullName evidence="2">Uncharacterized protein</fullName>
    </submittedName>
</protein>
<name>A0A3M2S7N5_9HYPO</name>
<evidence type="ECO:0000313" key="3">
    <source>
        <dbReference type="Proteomes" id="UP000277212"/>
    </source>
</evidence>
<dbReference type="Proteomes" id="UP000277212">
    <property type="component" value="Unassembled WGS sequence"/>
</dbReference>
<evidence type="ECO:0000313" key="2">
    <source>
        <dbReference type="EMBL" id="RMJ13577.1"/>
    </source>
</evidence>
<keyword evidence="3" id="KW-1185">Reference proteome</keyword>
<proteinExistence type="predicted"/>
<reference evidence="2 3" key="1">
    <citation type="submission" date="2017-06" db="EMBL/GenBank/DDBJ databases">
        <title>Comparative genomic analysis of Ambrosia Fusariam Clade fungi.</title>
        <authorList>
            <person name="Stajich J.E."/>
            <person name="Carrillo J."/>
            <person name="Kijimoto T."/>
            <person name="Eskalen A."/>
            <person name="O'Donnell K."/>
            <person name="Kasson M."/>
        </authorList>
    </citation>
    <scope>NUCLEOTIDE SEQUENCE [LARGE SCALE GENOMIC DNA]</scope>
    <source>
        <strain evidence="2">UCR3666</strain>
    </source>
</reference>
<feature type="region of interest" description="Disordered" evidence="1">
    <location>
        <begin position="1"/>
        <end position="60"/>
    </location>
</feature>